<organism evidence="3 4">
    <name type="scientific">Microlunatus ginsengisoli</name>
    <dbReference type="NCBI Taxonomy" id="363863"/>
    <lineage>
        <taxon>Bacteria</taxon>
        <taxon>Bacillati</taxon>
        <taxon>Actinomycetota</taxon>
        <taxon>Actinomycetes</taxon>
        <taxon>Propionibacteriales</taxon>
        <taxon>Propionibacteriaceae</taxon>
        <taxon>Microlunatus</taxon>
    </lineage>
</organism>
<accession>A0ABP6ZPC3</accession>
<dbReference type="EMBL" id="BAABAB010000009">
    <property type="protein sequence ID" value="GAA3612644.1"/>
    <property type="molecule type" value="Genomic_DNA"/>
</dbReference>
<protein>
    <submittedName>
        <fullName evidence="3">Type VII secretion protein EccE</fullName>
    </submittedName>
</protein>
<evidence type="ECO:0000256" key="2">
    <source>
        <dbReference type="SAM" id="Phobius"/>
    </source>
</evidence>
<feature type="transmembrane region" description="Helical" evidence="2">
    <location>
        <begin position="47"/>
        <end position="67"/>
    </location>
</feature>
<feature type="transmembrane region" description="Helical" evidence="2">
    <location>
        <begin position="16"/>
        <end position="35"/>
    </location>
</feature>
<evidence type="ECO:0000313" key="3">
    <source>
        <dbReference type="EMBL" id="GAA3612644.1"/>
    </source>
</evidence>
<comment type="caution">
    <text evidence="3">The sequence shown here is derived from an EMBL/GenBank/DDBJ whole genome shotgun (WGS) entry which is preliminary data.</text>
</comment>
<keyword evidence="2" id="KW-0812">Transmembrane</keyword>
<sequence length="511" mass="55388">MVSVPRVRFGPRESRGWLLGMTTAQLVLVVVAVFTSPRILDTSLPGWVRLAWVAVAAGCLTVAFLTIKGRTIVDYLPVVANFWLQRATGQDVYRGGPFRLGDIQAAAGFVLPGDLGHLQLLSYTLNPTPTAVGDVTDGAVVAVVHDPAAKTYTAVLAVEGSTFALLESSMRGSRVEAWGTLLAQLCSENGVIARLQVLERTVPDSGDRLRRDWQRRGIHDGSLQAANYEQLLAAVDGSTMAHECFVAISIDARKAGSEIRQAGGGHTGAAAVLVREVDTIADGLHAAGVRVEGWCPPRLLGEIIRTAYDPAARRLVHRRGGSPTDPQGGDPGLASGVDPAVCGPIRAENAWSYYRTDSAVHRCWWILQWPRQYVDAGFLSPLLLGAVHRRTVSVILEPLTPTRANRRVTLRQSGVTSETALRHRFRRRTTRRHEVEASDVDRREAELVAGHGLYRMIGYLTTTADTLQQLEAASGEIEALAQRCQLELARLSGEHDQAFAIAALPLARGLH</sequence>
<dbReference type="RefSeq" id="WP_344802585.1">
    <property type="nucleotide sequence ID" value="NZ_BAABAB010000009.1"/>
</dbReference>
<dbReference type="InterPro" id="IPR049978">
    <property type="entry name" value="SCO6880-like"/>
</dbReference>
<keyword evidence="2" id="KW-1133">Transmembrane helix</keyword>
<name>A0ABP6ZPC3_9ACTN</name>
<feature type="region of interest" description="Disordered" evidence="1">
    <location>
        <begin position="317"/>
        <end position="336"/>
    </location>
</feature>
<evidence type="ECO:0000256" key="1">
    <source>
        <dbReference type="SAM" id="MobiDB-lite"/>
    </source>
</evidence>
<keyword evidence="4" id="KW-1185">Reference proteome</keyword>
<evidence type="ECO:0000313" key="4">
    <source>
        <dbReference type="Proteomes" id="UP001501490"/>
    </source>
</evidence>
<reference evidence="4" key="1">
    <citation type="journal article" date="2019" name="Int. J. Syst. Evol. Microbiol.">
        <title>The Global Catalogue of Microorganisms (GCM) 10K type strain sequencing project: providing services to taxonomists for standard genome sequencing and annotation.</title>
        <authorList>
            <consortium name="The Broad Institute Genomics Platform"/>
            <consortium name="The Broad Institute Genome Sequencing Center for Infectious Disease"/>
            <person name="Wu L."/>
            <person name="Ma J."/>
        </authorList>
    </citation>
    <scope>NUCLEOTIDE SEQUENCE [LARGE SCALE GENOMIC DNA]</scope>
    <source>
        <strain evidence="4">JCM 16929</strain>
    </source>
</reference>
<gene>
    <name evidence="3" type="ORF">GCM10022236_13000</name>
</gene>
<dbReference type="NCBIfam" id="NF042935">
    <property type="entry name" value="SCO6880_fam"/>
    <property type="match status" value="1"/>
</dbReference>
<keyword evidence="2" id="KW-0472">Membrane</keyword>
<dbReference type="Proteomes" id="UP001501490">
    <property type="component" value="Unassembled WGS sequence"/>
</dbReference>
<proteinExistence type="predicted"/>